<dbReference type="AlphaFoldDB" id="A0A9D1CYB2"/>
<organism evidence="14 15">
    <name type="scientific">Candidatus Coprosoma intestinipullorum</name>
    <dbReference type="NCBI Taxonomy" id="2840752"/>
    <lineage>
        <taxon>Bacteria</taxon>
        <taxon>Bacillati</taxon>
        <taxon>Bacillota</taxon>
        <taxon>Bacillota incertae sedis</taxon>
        <taxon>Candidatus Coprosoma</taxon>
    </lineage>
</organism>
<keyword evidence="4 8" id="KW-0547">Nucleotide-binding</keyword>
<dbReference type="InterPro" id="IPR024633">
    <property type="entry name" value="DnaA_N_dom"/>
</dbReference>
<comment type="caution">
    <text evidence="14">The sequence shown here is derived from an EMBL/GenBank/DDBJ whole genome shotgun (WGS) entry which is preliminary data.</text>
</comment>
<dbReference type="Proteomes" id="UP000886786">
    <property type="component" value="Unassembled WGS sequence"/>
</dbReference>
<evidence type="ECO:0000259" key="12">
    <source>
        <dbReference type="SMART" id="SM00382"/>
    </source>
</evidence>
<comment type="subcellular location">
    <subcellularLocation>
        <location evidence="8">Cytoplasm</location>
    </subcellularLocation>
</comment>
<dbReference type="Gene3D" id="1.10.1750.10">
    <property type="match status" value="1"/>
</dbReference>
<comment type="function">
    <text evidence="8 10">Plays an essential role in the initiation and regulation of chromosomal replication. ATP-DnaA binds to the origin of replication (oriC) to initiate formation of the DNA replication initiation complex once per cell cycle. Binds the DnaA box (a 9 base pair repeat at the origin) and separates the double-stranded (ds)DNA. Forms a right-handed helical filament on oriC DNA; dsDNA binds to the exterior of the filament while single-stranded (ss)DNA is stabiized in the filament's interior. The ATP-DnaA-oriC complex binds and stabilizes one strand of the AT-rich DNA unwinding element (DUE), permitting loading of DNA polymerase. After initiation quickly degrades to an ADP-DnaA complex that is not apt for DNA replication. Binds acidic phospholipids.</text>
</comment>
<keyword evidence="7 8" id="KW-0238">DNA-binding</keyword>
<dbReference type="PANTHER" id="PTHR30050">
    <property type="entry name" value="CHROMOSOMAL REPLICATION INITIATOR PROTEIN DNAA"/>
    <property type="match status" value="1"/>
</dbReference>
<reference evidence="14" key="2">
    <citation type="journal article" date="2021" name="PeerJ">
        <title>Extensive microbial diversity within the chicken gut microbiome revealed by metagenomics and culture.</title>
        <authorList>
            <person name="Gilroy R."/>
            <person name="Ravi A."/>
            <person name="Getino M."/>
            <person name="Pursley I."/>
            <person name="Horton D.L."/>
            <person name="Alikhan N.F."/>
            <person name="Baker D."/>
            <person name="Gharbi K."/>
            <person name="Hall N."/>
            <person name="Watson M."/>
            <person name="Adriaenssens E.M."/>
            <person name="Foster-Nyarko E."/>
            <person name="Jarju S."/>
            <person name="Secka A."/>
            <person name="Antonio M."/>
            <person name="Oren A."/>
            <person name="Chaudhuri R.R."/>
            <person name="La Ragione R."/>
            <person name="Hildebrand F."/>
            <person name="Pallen M.J."/>
        </authorList>
    </citation>
    <scope>NUCLEOTIDE SEQUENCE</scope>
    <source>
        <strain evidence="14">CHK147-3167</strain>
    </source>
</reference>
<comment type="subunit">
    <text evidence="8">Oligomerizes as a right-handed, spiral filament on DNA at oriC.</text>
</comment>
<dbReference type="GO" id="GO:0006270">
    <property type="term" value="P:DNA replication initiation"/>
    <property type="evidence" value="ECO:0007669"/>
    <property type="project" value="UniProtKB-UniRule"/>
</dbReference>
<dbReference type="GO" id="GO:0005737">
    <property type="term" value="C:cytoplasm"/>
    <property type="evidence" value="ECO:0007669"/>
    <property type="project" value="UniProtKB-SubCell"/>
</dbReference>
<evidence type="ECO:0000259" key="13">
    <source>
        <dbReference type="SMART" id="SM00760"/>
    </source>
</evidence>
<dbReference type="HAMAP" id="MF_00377">
    <property type="entry name" value="DnaA_bact"/>
    <property type="match status" value="1"/>
</dbReference>
<dbReference type="GO" id="GO:0005886">
    <property type="term" value="C:plasma membrane"/>
    <property type="evidence" value="ECO:0007669"/>
    <property type="project" value="TreeGrafter"/>
</dbReference>
<name>A0A9D1CYB2_9FIRM</name>
<dbReference type="CDD" id="cd06571">
    <property type="entry name" value="Bac_DnaA_C"/>
    <property type="match status" value="1"/>
</dbReference>
<evidence type="ECO:0000256" key="2">
    <source>
        <dbReference type="ARBA" id="ARBA00022490"/>
    </source>
</evidence>
<dbReference type="Gene3D" id="3.40.50.300">
    <property type="entry name" value="P-loop containing nucleotide triphosphate hydrolases"/>
    <property type="match status" value="1"/>
</dbReference>
<proteinExistence type="inferred from homology"/>
<evidence type="ECO:0000256" key="4">
    <source>
        <dbReference type="ARBA" id="ARBA00022741"/>
    </source>
</evidence>
<reference evidence="14" key="1">
    <citation type="submission" date="2020-10" db="EMBL/GenBank/DDBJ databases">
        <authorList>
            <person name="Gilroy R."/>
        </authorList>
    </citation>
    <scope>NUCLEOTIDE SEQUENCE</scope>
    <source>
        <strain evidence="14">CHK147-3167</strain>
    </source>
</reference>
<dbReference type="Gene3D" id="3.30.300.180">
    <property type="match status" value="1"/>
</dbReference>
<dbReference type="InterPro" id="IPR010921">
    <property type="entry name" value="Trp_repressor/repl_initiator"/>
</dbReference>
<feature type="domain" description="AAA+ ATPase" evidence="12">
    <location>
        <begin position="138"/>
        <end position="274"/>
    </location>
</feature>
<evidence type="ECO:0000256" key="7">
    <source>
        <dbReference type="ARBA" id="ARBA00023125"/>
    </source>
</evidence>
<evidence type="ECO:0000256" key="5">
    <source>
        <dbReference type="ARBA" id="ARBA00022840"/>
    </source>
</evidence>
<evidence type="ECO:0000313" key="14">
    <source>
        <dbReference type="EMBL" id="HIQ90572.1"/>
    </source>
</evidence>
<evidence type="ECO:0000256" key="10">
    <source>
        <dbReference type="RuleBase" id="RU000577"/>
    </source>
</evidence>
<comment type="domain">
    <text evidence="8">Domain I is involved in oligomerization and binding regulators, domain II is flexibile and of varying length in different bacteria, domain III forms the AAA+ region, while domain IV binds dsDNA.</text>
</comment>
<dbReference type="InterPro" id="IPR038454">
    <property type="entry name" value="DnaA_N_sf"/>
</dbReference>
<feature type="binding site" evidence="8">
    <location>
        <position position="149"/>
    </location>
    <ligand>
        <name>ATP</name>
        <dbReference type="ChEBI" id="CHEBI:30616"/>
    </ligand>
</feature>
<dbReference type="PANTHER" id="PTHR30050:SF2">
    <property type="entry name" value="CHROMOSOMAL REPLICATION INITIATOR PROTEIN DNAA"/>
    <property type="match status" value="1"/>
</dbReference>
<keyword evidence="3 8" id="KW-0235">DNA replication</keyword>
<dbReference type="SUPFAM" id="SSF48295">
    <property type="entry name" value="TrpR-like"/>
    <property type="match status" value="1"/>
</dbReference>
<evidence type="ECO:0000256" key="11">
    <source>
        <dbReference type="RuleBase" id="RU004227"/>
    </source>
</evidence>
<keyword evidence="5 8" id="KW-0067">ATP-binding</keyword>
<evidence type="ECO:0000256" key="1">
    <source>
        <dbReference type="ARBA" id="ARBA00006583"/>
    </source>
</evidence>
<dbReference type="Pfam" id="PF11638">
    <property type="entry name" value="DnaA_N"/>
    <property type="match status" value="1"/>
</dbReference>
<dbReference type="InterPro" id="IPR018312">
    <property type="entry name" value="Chromosome_initiator_DnaA_CS"/>
</dbReference>
<dbReference type="FunFam" id="3.40.50.300:FF:000668">
    <property type="entry name" value="Chromosomal replication initiator protein DnaA"/>
    <property type="match status" value="1"/>
</dbReference>
<feature type="binding site" evidence="8">
    <location>
        <position position="153"/>
    </location>
    <ligand>
        <name>ATP</name>
        <dbReference type="ChEBI" id="CHEBI:30616"/>
    </ligand>
</feature>
<dbReference type="Gene3D" id="1.10.8.60">
    <property type="match status" value="1"/>
</dbReference>
<dbReference type="InterPro" id="IPR013317">
    <property type="entry name" value="DnaA_dom"/>
</dbReference>
<dbReference type="SUPFAM" id="SSF52540">
    <property type="entry name" value="P-loop containing nucleoside triphosphate hydrolases"/>
    <property type="match status" value="1"/>
</dbReference>
<feature type="region of interest" description="Domain IV, binds dsDNA" evidence="8">
    <location>
        <begin position="329"/>
        <end position="449"/>
    </location>
</feature>
<comment type="caution">
    <text evidence="8">Lacks conserved residue(s) required for the propagation of feature annotation.</text>
</comment>
<evidence type="ECO:0000256" key="9">
    <source>
        <dbReference type="NCBIfam" id="TIGR00362"/>
    </source>
</evidence>
<keyword evidence="2 8" id="KW-0963">Cytoplasm</keyword>
<evidence type="ECO:0000256" key="3">
    <source>
        <dbReference type="ARBA" id="ARBA00022705"/>
    </source>
</evidence>
<sequence>MDLDSMWKVFLSKIEIKLKPVLYQTWFKDTKLIDLNDEYAVVQVPFDVHKKHLTENYSDIIKETFLEVTGSIFKFKYVTEEEAKTVLPQKETKPVENNEAIFESGLDSRYTFDNFISGNSNKFAKAIGLAVAEKPGSMYNPLFIYGSSGLGKTHLMHAIGNYIMATSNKKVLYVTSEKFVDDFLNIYRRNETSNFKAVDSFKRKYRDIDVLMIDDIQYLEIASKTQQEFFNTFNELHTQNKQIIISSDRSPDDLKKLEERLRTRFNWGLTIDILPPDFELRMAILDKKIEAQGIGKLVPTEVKEYIANNCTSDIRKLEGALTRVFAYATIMNGSEITLDLAIEALKDYIGKNIISKNKIDQVIQLVANNYNITVEDIKSKKRLSKIAVPRQIGMYICRVHLKESLPKIGSEFGGKDHTTVMHSVAKIKRELKKDKNLEVEISKIINQIK</sequence>
<dbReference type="SMART" id="SM00760">
    <property type="entry name" value="Bac_DnaA_C"/>
    <property type="match status" value="1"/>
</dbReference>
<dbReference type="PRINTS" id="PR00051">
    <property type="entry name" value="DNAA"/>
</dbReference>
<dbReference type="PROSITE" id="PS01008">
    <property type="entry name" value="DNAA"/>
    <property type="match status" value="1"/>
</dbReference>
<evidence type="ECO:0000256" key="6">
    <source>
        <dbReference type="ARBA" id="ARBA00023121"/>
    </source>
</evidence>
<comment type="similarity">
    <text evidence="1 8 11">Belongs to the DnaA family.</text>
</comment>
<gene>
    <name evidence="8 14" type="primary">dnaA</name>
    <name evidence="14" type="ORF">IAB27_02955</name>
</gene>
<evidence type="ECO:0000256" key="8">
    <source>
        <dbReference type="HAMAP-Rule" id="MF_00377"/>
    </source>
</evidence>
<dbReference type="GO" id="GO:0008289">
    <property type="term" value="F:lipid binding"/>
    <property type="evidence" value="ECO:0007669"/>
    <property type="project" value="UniProtKB-KW"/>
</dbReference>
<keyword evidence="6 8" id="KW-0446">Lipid-binding</keyword>
<protein>
    <recommendedName>
        <fullName evidence="8 9">Chromosomal replication initiator protein DnaA</fullName>
    </recommendedName>
</protein>
<dbReference type="GO" id="GO:0003688">
    <property type="term" value="F:DNA replication origin binding"/>
    <property type="evidence" value="ECO:0007669"/>
    <property type="project" value="UniProtKB-UniRule"/>
</dbReference>
<dbReference type="Pfam" id="PF08299">
    <property type="entry name" value="Bac_DnaA_C"/>
    <property type="match status" value="1"/>
</dbReference>
<dbReference type="InterPro" id="IPR027417">
    <property type="entry name" value="P-loop_NTPase"/>
</dbReference>
<feature type="binding site" evidence="8">
    <location>
        <position position="152"/>
    </location>
    <ligand>
        <name>ATP</name>
        <dbReference type="ChEBI" id="CHEBI:30616"/>
    </ligand>
</feature>
<dbReference type="CDD" id="cd00009">
    <property type="entry name" value="AAA"/>
    <property type="match status" value="1"/>
</dbReference>
<feature type="domain" description="Chromosomal replication initiator DnaA C-terminal" evidence="13">
    <location>
        <begin position="358"/>
        <end position="427"/>
    </location>
</feature>
<accession>A0A9D1CYB2</accession>
<dbReference type="GO" id="GO:0006275">
    <property type="term" value="P:regulation of DNA replication"/>
    <property type="evidence" value="ECO:0007669"/>
    <property type="project" value="UniProtKB-UniRule"/>
</dbReference>
<evidence type="ECO:0000313" key="15">
    <source>
        <dbReference type="Proteomes" id="UP000886786"/>
    </source>
</evidence>
<dbReference type="GO" id="GO:0005524">
    <property type="term" value="F:ATP binding"/>
    <property type="evidence" value="ECO:0007669"/>
    <property type="project" value="UniProtKB-UniRule"/>
</dbReference>
<dbReference type="Pfam" id="PF00308">
    <property type="entry name" value="Bac_DnaA"/>
    <property type="match status" value="1"/>
</dbReference>
<dbReference type="EMBL" id="DVFV01000055">
    <property type="protein sequence ID" value="HIQ90572.1"/>
    <property type="molecule type" value="Genomic_DNA"/>
</dbReference>
<feature type="region of interest" description="Domain I, interacts with DnaA modulators" evidence="8">
    <location>
        <begin position="1"/>
        <end position="82"/>
    </location>
</feature>
<dbReference type="SMART" id="SM00382">
    <property type="entry name" value="AAA"/>
    <property type="match status" value="1"/>
</dbReference>
<feature type="binding site" evidence="8">
    <location>
        <position position="151"/>
    </location>
    <ligand>
        <name>ATP</name>
        <dbReference type="ChEBI" id="CHEBI:30616"/>
    </ligand>
</feature>
<dbReference type="InterPro" id="IPR013159">
    <property type="entry name" value="DnaA_C"/>
</dbReference>
<dbReference type="InterPro" id="IPR001957">
    <property type="entry name" value="Chromosome_initiator_DnaA"/>
</dbReference>
<dbReference type="InterPro" id="IPR003593">
    <property type="entry name" value="AAA+_ATPase"/>
</dbReference>
<dbReference type="InterPro" id="IPR020591">
    <property type="entry name" value="Chromosome_initiator_DnaA-like"/>
</dbReference>
<dbReference type="NCBIfam" id="TIGR00362">
    <property type="entry name" value="DnaA"/>
    <property type="match status" value="1"/>
</dbReference>